<protein>
    <recommendedName>
        <fullName evidence="4">EamA-like transporter family protein</fullName>
    </recommendedName>
</protein>
<keyword evidence="1" id="KW-1133">Transmembrane helix</keyword>
<evidence type="ECO:0000256" key="1">
    <source>
        <dbReference type="SAM" id="Phobius"/>
    </source>
</evidence>
<proteinExistence type="predicted"/>
<feature type="transmembrane region" description="Helical" evidence="1">
    <location>
        <begin position="80"/>
        <end position="98"/>
    </location>
</feature>
<evidence type="ECO:0008006" key="4">
    <source>
        <dbReference type="Google" id="ProtNLM"/>
    </source>
</evidence>
<keyword evidence="1" id="KW-0812">Transmembrane</keyword>
<dbReference type="Proteomes" id="UP001149719">
    <property type="component" value="Unassembled WGS sequence"/>
</dbReference>
<feature type="transmembrane region" description="Helical" evidence="1">
    <location>
        <begin position="38"/>
        <end position="60"/>
    </location>
</feature>
<organism evidence="2 3">
    <name type="scientific">Marinomonas phaeophyticola</name>
    <dbReference type="NCBI Taxonomy" id="3004091"/>
    <lineage>
        <taxon>Bacteria</taxon>
        <taxon>Pseudomonadati</taxon>
        <taxon>Pseudomonadota</taxon>
        <taxon>Gammaproteobacteria</taxon>
        <taxon>Oceanospirillales</taxon>
        <taxon>Oceanospirillaceae</taxon>
        <taxon>Marinomonas</taxon>
    </lineage>
</organism>
<keyword evidence="3" id="KW-1185">Reference proteome</keyword>
<accession>A0ABT4JQT7</accession>
<reference evidence="2" key="1">
    <citation type="submission" date="2022-12" db="EMBL/GenBank/DDBJ databases">
        <title>Marinomonas 15G1-11 sp. nov, isolated from marine algae.</title>
        <authorList>
            <person name="Butt M."/>
            <person name="Choi D.G."/>
            <person name="Kim J.M."/>
            <person name="Lee J.K."/>
            <person name="Baek J.H."/>
            <person name="Jeon C.O."/>
        </authorList>
    </citation>
    <scope>NUCLEOTIDE SEQUENCE</scope>
    <source>
        <strain evidence="2">15G1-11</strain>
    </source>
</reference>
<evidence type="ECO:0000313" key="2">
    <source>
        <dbReference type="EMBL" id="MCZ2720694.1"/>
    </source>
</evidence>
<comment type="caution">
    <text evidence="2">The sequence shown here is derived from an EMBL/GenBank/DDBJ whole genome shotgun (WGS) entry which is preliminary data.</text>
</comment>
<dbReference type="RefSeq" id="WP_269122788.1">
    <property type="nucleotide sequence ID" value="NZ_JAPUBN010000010.1"/>
</dbReference>
<dbReference type="EMBL" id="JAPUBN010000010">
    <property type="protein sequence ID" value="MCZ2720694.1"/>
    <property type="molecule type" value="Genomic_DNA"/>
</dbReference>
<keyword evidence="1" id="KW-0472">Membrane</keyword>
<name>A0ABT4JQT7_9GAMM</name>
<sequence>MSDNKATNVILGTSLALIAFAGNSILCRLALGHGAIDAYGFTLIRLFSGAITLVILWWLVNKVKQGQVKDTNLIELTQFGSWKGDFICFYTLFLFLMLT</sequence>
<feature type="transmembrane region" description="Helical" evidence="1">
    <location>
        <begin position="6"/>
        <end position="26"/>
    </location>
</feature>
<gene>
    <name evidence="2" type="ORF">O1D97_03295</name>
</gene>
<evidence type="ECO:0000313" key="3">
    <source>
        <dbReference type="Proteomes" id="UP001149719"/>
    </source>
</evidence>